<proteinExistence type="predicted"/>
<feature type="compositionally biased region" description="Basic and acidic residues" evidence="1">
    <location>
        <begin position="1"/>
        <end position="11"/>
    </location>
</feature>
<name>A0ABV6P3S2_9ACTN</name>
<dbReference type="EMBL" id="JBHLUE010000019">
    <property type="protein sequence ID" value="MFC0566913.1"/>
    <property type="molecule type" value="Genomic_DNA"/>
</dbReference>
<feature type="region of interest" description="Disordered" evidence="1">
    <location>
        <begin position="66"/>
        <end position="101"/>
    </location>
</feature>
<reference evidence="2 3" key="1">
    <citation type="submission" date="2024-09" db="EMBL/GenBank/DDBJ databases">
        <authorList>
            <person name="Sun Q."/>
            <person name="Mori K."/>
        </authorList>
    </citation>
    <scope>NUCLEOTIDE SEQUENCE [LARGE SCALE GENOMIC DNA]</scope>
    <source>
        <strain evidence="2 3">TBRC 2205</strain>
    </source>
</reference>
<protein>
    <submittedName>
        <fullName evidence="2">DivIVA domain-containing protein</fullName>
    </submittedName>
</protein>
<dbReference type="Gene3D" id="6.10.250.660">
    <property type="match status" value="1"/>
</dbReference>
<evidence type="ECO:0000313" key="2">
    <source>
        <dbReference type="EMBL" id="MFC0566913.1"/>
    </source>
</evidence>
<dbReference type="Proteomes" id="UP001589894">
    <property type="component" value="Unassembled WGS sequence"/>
</dbReference>
<sequence length="101" mass="11391">MTDQRAPDKAYPRLSPEQVREREFPRARFGRRGLDPAAVVAFLDRVADELAAAQAALALNQWQTARSNGGAWPRPDRQGAFRVVGRARPHPNERPAGRHRR</sequence>
<accession>A0ABV6P3S2</accession>
<keyword evidence="3" id="KW-1185">Reference proteome</keyword>
<evidence type="ECO:0000256" key="1">
    <source>
        <dbReference type="SAM" id="MobiDB-lite"/>
    </source>
</evidence>
<feature type="compositionally biased region" description="Basic and acidic residues" evidence="1">
    <location>
        <begin position="90"/>
        <end position="101"/>
    </location>
</feature>
<dbReference type="NCBIfam" id="TIGR03544">
    <property type="entry name" value="DivI1A_domain"/>
    <property type="match status" value="1"/>
</dbReference>
<organism evidence="2 3">
    <name type="scientific">Plantactinospora siamensis</name>
    <dbReference type="NCBI Taxonomy" id="555372"/>
    <lineage>
        <taxon>Bacteria</taxon>
        <taxon>Bacillati</taxon>
        <taxon>Actinomycetota</taxon>
        <taxon>Actinomycetes</taxon>
        <taxon>Micromonosporales</taxon>
        <taxon>Micromonosporaceae</taxon>
        <taxon>Plantactinospora</taxon>
    </lineage>
</organism>
<evidence type="ECO:0000313" key="3">
    <source>
        <dbReference type="Proteomes" id="UP001589894"/>
    </source>
</evidence>
<gene>
    <name evidence="2" type="ORF">ACFFHU_22580</name>
</gene>
<feature type="region of interest" description="Disordered" evidence="1">
    <location>
        <begin position="1"/>
        <end position="23"/>
    </location>
</feature>
<dbReference type="InterPro" id="IPR019933">
    <property type="entry name" value="DivIVA_domain"/>
</dbReference>
<comment type="caution">
    <text evidence="2">The sequence shown here is derived from an EMBL/GenBank/DDBJ whole genome shotgun (WGS) entry which is preliminary data.</text>
</comment>